<accession>A0A4C1U0L5</accession>
<keyword evidence="3" id="KW-1185">Reference proteome</keyword>
<reference evidence="2 3" key="1">
    <citation type="journal article" date="2019" name="Commun. Biol.">
        <title>The bagworm genome reveals a unique fibroin gene that provides high tensile strength.</title>
        <authorList>
            <person name="Kono N."/>
            <person name="Nakamura H."/>
            <person name="Ohtoshi R."/>
            <person name="Tomita M."/>
            <person name="Numata K."/>
            <person name="Arakawa K."/>
        </authorList>
    </citation>
    <scope>NUCLEOTIDE SEQUENCE [LARGE SCALE GENOMIC DNA]</scope>
</reference>
<feature type="region of interest" description="Disordered" evidence="1">
    <location>
        <begin position="47"/>
        <end position="74"/>
    </location>
</feature>
<gene>
    <name evidence="2" type="ORF">EVAR_75111_1</name>
</gene>
<evidence type="ECO:0000313" key="3">
    <source>
        <dbReference type="Proteomes" id="UP000299102"/>
    </source>
</evidence>
<dbReference type="AlphaFoldDB" id="A0A4C1U0L5"/>
<evidence type="ECO:0000256" key="1">
    <source>
        <dbReference type="SAM" id="MobiDB-lite"/>
    </source>
</evidence>
<proteinExistence type="predicted"/>
<protein>
    <submittedName>
        <fullName evidence="2">Uncharacterized protein</fullName>
    </submittedName>
</protein>
<sequence>MLVLHLDTDEEDISDLIERENASHLSETDKLEKRIFILVGNEAASEYSPTAPLMPPAARSETNGASLRNTDSSMSESTLADAVIFATTSASKETSSHV</sequence>
<name>A0A4C1U0L5_EUMVA</name>
<feature type="compositionally biased region" description="Polar residues" evidence="1">
    <location>
        <begin position="60"/>
        <end position="74"/>
    </location>
</feature>
<evidence type="ECO:0000313" key="2">
    <source>
        <dbReference type="EMBL" id="GBP19819.1"/>
    </source>
</evidence>
<dbReference type="EMBL" id="BGZK01000112">
    <property type="protein sequence ID" value="GBP19819.1"/>
    <property type="molecule type" value="Genomic_DNA"/>
</dbReference>
<dbReference type="Proteomes" id="UP000299102">
    <property type="component" value="Unassembled WGS sequence"/>
</dbReference>
<comment type="caution">
    <text evidence="2">The sequence shown here is derived from an EMBL/GenBank/DDBJ whole genome shotgun (WGS) entry which is preliminary data.</text>
</comment>
<organism evidence="2 3">
    <name type="scientific">Eumeta variegata</name>
    <name type="common">Bagworm moth</name>
    <name type="synonym">Eumeta japonica</name>
    <dbReference type="NCBI Taxonomy" id="151549"/>
    <lineage>
        <taxon>Eukaryota</taxon>
        <taxon>Metazoa</taxon>
        <taxon>Ecdysozoa</taxon>
        <taxon>Arthropoda</taxon>
        <taxon>Hexapoda</taxon>
        <taxon>Insecta</taxon>
        <taxon>Pterygota</taxon>
        <taxon>Neoptera</taxon>
        <taxon>Endopterygota</taxon>
        <taxon>Lepidoptera</taxon>
        <taxon>Glossata</taxon>
        <taxon>Ditrysia</taxon>
        <taxon>Tineoidea</taxon>
        <taxon>Psychidae</taxon>
        <taxon>Oiketicinae</taxon>
        <taxon>Eumeta</taxon>
    </lineage>
</organism>